<name>A0A1T2L3U9_9GAMM</name>
<keyword evidence="1" id="KW-0472">Membrane</keyword>
<dbReference type="EMBL" id="MPRL01000042">
    <property type="protein sequence ID" value="OOZ39749.1"/>
    <property type="molecule type" value="Genomic_DNA"/>
</dbReference>
<keyword evidence="1" id="KW-1133">Transmembrane helix</keyword>
<comment type="caution">
    <text evidence="2">The sequence shown here is derived from an EMBL/GenBank/DDBJ whole genome shotgun (WGS) entry which is preliminary data.</text>
</comment>
<keyword evidence="1" id="KW-0812">Transmembrane</keyword>
<feature type="transmembrane region" description="Helical" evidence="1">
    <location>
        <begin position="12"/>
        <end position="30"/>
    </location>
</feature>
<accession>A0A1T2L3U9</accession>
<evidence type="ECO:0000313" key="2">
    <source>
        <dbReference type="EMBL" id="OOZ39749.1"/>
    </source>
</evidence>
<protein>
    <submittedName>
        <fullName evidence="2">Uncharacterized protein</fullName>
    </submittedName>
</protein>
<dbReference type="AlphaFoldDB" id="A0A1T2L3U9"/>
<evidence type="ECO:0000313" key="3">
    <source>
        <dbReference type="Proteomes" id="UP000191110"/>
    </source>
</evidence>
<organism evidence="2 3">
    <name type="scientific">Solemya pervernicosa gill symbiont</name>
    <dbReference type="NCBI Taxonomy" id="642797"/>
    <lineage>
        <taxon>Bacteria</taxon>
        <taxon>Pseudomonadati</taxon>
        <taxon>Pseudomonadota</taxon>
        <taxon>Gammaproteobacteria</taxon>
        <taxon>sulfur-oxidizing symbionts</taxon>
    </lineage>
</organism>
<feature type="transmembrane region" description="Helical" evidence="1">
    <location>
        <begin position="36"/>
        <end position="56"/>
    </location>
</feature>
<evidence type="ECO:0000256" key="1">
    <source>
        <dbReference type="SAM" id="Phobius"/>
    </source>
</evidence>
<gene>
    <name evidence="2" type="ORF">BOW53_10250</name>
</gene>
<dbReference type="Proteomes" id="UP000191110">
    <property type="component" value="Unassembled WGS sequence"/>
</dbReference>
<keyword evidence="3" id="KW-1185">Reference proteome</keyword>
<sequence length="119" mass="13704">MAMRTRRFTLKAYTAAFATLLIGAVISIRLGDWSWFSRSGSLVVVNGIILTSHQIIEHMHALTRNHQHGMQVRHDWASEEKHNLINGDNEKRWRIEKYGLYMLIIGTLVWGFGDLVNTL</sequence>
<proteinExistence type="predicted"/>
<reference evidence="2 3" key="1">
    <citation type="submission" date="2016-11" db="EMBL/GenBank/DDBJ databases">
        <title>Mixed transmission modes and dynamic genome evolution in an obligate animal-bacterial symbiosis.</title>
        <authorList>
            <person name="Russell S.L."/>
            <person name="Corbett-Detig R.B."/>
            <person name="Cavanaugh C.M."/>
        </authorList>
    </citation>
    <scope>NUCLEOTIDE SEQUENCE [LARGE SCALE GENOMIC DNA]</scope>
    <source>
        <strain evidence="2">Sveles-Q1</strain>
    </source>
</reference>
<feature type="transmembrane region" description="Helical" evidence="1">
    <location>
        <begin position="98"/>
        <end position="116"/>
    </location>
</feature>